<proteinExistence type="predicted"/>
<gene>
    <name evidence="1" type="primary">Nfu_g_1_011140</name>
</gene>
<reference evidence="1" key="2">
    <citation type="submission" date="2016-06" db="EMBL/GenBank/DDBJ databases">
        <title>The genome of a short-lived fish provides insights into sex chromosome evolution and the genetic control of aging.</title>
        <authorList>
            <person name="Reichwald K."/>
            <person name="Felder M."/>
            <person name="Petzold A."/>
            <person name="Koch P."/>
            <person name="Groth M."/>
            <person name="Platzer M."/>
        </authorList>
    </citation>
    <scope>NUCLEOTIDE SEQUENCE</scope>
    <source>
        <tissue evidence="1">Brain</tissue>
    </source>
</reference>
<accession>A0A1A8QH54</accession>
<dbReference type="AlphaFoldDB" id="A0A1A8QH54"/>
<reference evidence="1" key="1">
    <citation type="submission" date="2016-05" db="EMBL/GenBank/DDBJ databases">
        <authorList>
            <person name="Lavstsen T."/>
            <person name="Jespersen J.S."/>
        </authorList>
    </citation>
    <scope>NUCLEOTIDE SEQUENCE</scope>
    <source>
        <tissue evidence="1">Brain</tissue>
    </source>
</reference>
<feature type="non-terminal residue" evidence="1">
    <location>
        <position position="62"/>
    </location>
</feature>
<name>A0A1A8QH54_9TELE</name>
<organism evidence="1">
    <name type="scientific">Nothobranchius rachovii</name>
    <name type="common">bluefin notho</name>
    <dbReference type="NCBI Taxonomy" id="451742"/>
    <lineage>
        <taxon>Eukaryota</taxon>
        <taxon>Metazoa</taxon>
        <taxon>Chordata</taxon>
        <taxon>Craniata</taxon>
        <taxon>Vertebrata</taxon>
        <taxon>Euteleostomi</taxon>
        <taxon>Actinopterygii</taxon>
        <taxon>Neopterygii</taxon>
        <taxon>Teleostei</taxon>
        <taxon>Neoteleostei</taxon>
        <taxon>Acanthomorphata</taxon>
        <taxon>Ovalentaria</taxon>
        <taxon>Atherinomorphae</taxon>
        <taxon>Cyprinodontiformes</taxon>
        <taxon>Nothobranchiidae</taxon>
        <taxon>Nothobranchius</taxon>
    </lineage>
</organism>
<protein>
    <submittedName>
        <fullName evidence="1">Uncharacterized protein</fullName>
    </submittedName>
</protein>
<feature type="non-terminal residue" evidence="1">
    <location>
        <position position="1"/>
    </location>
</feature>
<sequence length="62" mass="7226">PRLISSFPAACSMQKEQSEPKSFSPVRWERTAHRVTADRLYAVCEKLHFSVGLIYRFRWVVG</sequence>
<evidence type="ECO:0000313" key="1">
    <source>
        <dbReference type="EMBL" id="SBR92449.1"/>
    </source>
</evidence>
<dbReference type="EMBL" id="HAEH01011524">
    <property type="protein sequence ID" value="SBR92449.1"/>
    <property type="molecule type" value="Transcribed_RNA"/>
</dbReference>